<sequence length="157" mass="16718">MPTGVLPQRSEEPGSIPGKKSSRPSRRKFGAGAGTHTLAAARWSPTLSSRLSQPGGGGSAGRRGRERRWEVRPAPQGAGRTLGRPSQVSTKSGGVEERSPRLREEVDGKNQAPQWGVSLTRGCGGWARRCNRGGERGESWGRIREMGENHPGAGTAQ</sequence>
<feature type="compositionally biased region" description="Basic and acidic residues" evidence="1">
    <location>
        <begin position="94"/>
        <end position="108"/>
    </location>
</feature>
<evidence type="ECO:0000313" key="3">
    <source>
        <dbReference type="Proteomes" id="UP001176941"/>
    </source>
</evidence>
<evidence type="ECO:0000256" key="1">
    <source>
        <dbReference type="SAM" id="MobiDB-lite"/>
    </source>
</evidence>
<dbReference type="Proteomes" id="UP001176941">
    <property type="component" value="Chromosome 33"/>
</dbReference>
<feature type="region of interest" description="Disordered" evidence="1">
    <location>
        <begin position="1"/>
        <end position="157"/>
    </location>
</feature>
<proteinExistence type="predicted"/>
<keyword evidence="3" id="KW-1185">Reference proteome</keyword>
<name>A0ABN8ZJT6_RANTA</name>
<dbReference type="EMBL" id="OX459969">
    <property type="protein sequence ID" value="CAI9172863.1"/>
    <property type="molecule type" value="Genomic_DNA"/>
</dbReference>
<reference evidence="2" key="1">
    <citation type="submission" date="2023-04" db="EMBL/GenBank/DDBJ databases">
        <authorList>
            <consortium name="ELIXIR-Norway"/>
        </authorList>
    </citation>
    <scope>NUCLEOTIDE SEQUENCE [LARGE SCALE GENOMIC DNA]</scope>
</reference>
<accession>A0ABN8ZJT6</accession>
<gene>
    <name evidence="2" type="ORF">MRATA1EN1_LOCUS21825</name>
</gene>
<protein>
    <submittedName>
        <fullName evidence="2">Uncharacterized protein</fullName>
    </submittedName>
</protein>
<organism evidence="2 3">
    <name type="scientific">Rangifer tarandus platyrhynchus</name>
    <name type="common">Svalbard reindeer</name>
    <dbReference type="NCBI Taxonomy" id="3082113"/>
    <lineage>
        <taxon>Eukaryota</taxon>
        <taxon>Metazoa</taxon>
        <taxon>Chordata</taxon>
        <taxon>Craniata</taxon>
        <taxon>Vertebrata</taxon>
        <taxon>Euteleostomi</taxon>
        <taxon>Mammalia</taxon>
        <taxon>Eutheria</taxon>
        <taxon>Laurasiatheria</taxon>
        <taxon>Artiodactyla</taxon>
        <taxon>Ruminantia</taxon>
        <taxon>Pecora</taxon>
        <taxon>Cervidae</taxon>
        <taxon>Odocoileinae</taxon>
        <taxon>Rangifer</taxon>
    </lineage>
</organism>
<feature type="compositionally biased region" description="Basic and acidic residues" evidence="1">
    <location>
        <begin position="132"/>
        <end position="148"/>
    </location>
</feature>
<evidence type="ECO:0000313" key="2">
    <source>
        <dbReference type="EMBL" id="CAI9172863.1"/>
    </source>
</evidence>
<feature type="compositionally biased region" description="Basic residues" evidence="1">
    <location>
        <begin position="20"/>
        <end position="29"/>
    </location>
</feature>